<evidence type="ECO:0000313" key="2">
    <source>
        <dbReference type="EMBL" id="GIQ85054.1"/>
    </source>
</evidence>
<evidence type="ECO:0000313" key="3">
    <source>
        <dbReference type="Proteomes" id="UP000265618"/>
    </source>
</evidence>
<name>A0A9K3D0K3_9EUKA</name>
<accession>A0A9K3D0K3</accession>
<evidence type="ECO:0000256" key="1">
    <source>
        <dbReference type="SAM" id="MobiDB-lite"/>
    </source>
</evidence>
<protein>
    <submittedName>
        <fullName evidence="2">Uncharacterized protein</fullName>
    </submittedName>
</protein>
<keyword evidence="3" id="KW-1185">Reference proteome</keyword>
<dbReference type="CDD" id="cd00065">
    <property type="entry name" value="FYVE_like_SF"/>
    <property type="match status" value="1"/>
</dbReference>
<proteinExistence type="predicted"/>
<dbReference type="EMBL" id="BDIP01001743">
    <property type="protein sequence ID" value="GIQ85054.1"/>
    <property type="molecule type" value="Genomic_DNA"/>
</dbReference>
<feature type="compositionally biased region" description="Basic residues" evidence="1">
    <location>
        <begin position="503"/>
        <end position="520"/>
    </location>
</feature>
<organism evidence="2 3">
    <name type="scientific">Kipferlia bialata</name>
    <dbReference type="NCBI Taxonomy" id="797122"/>
    <lineage>
        <taxon>Eukaryota</taxon>
        <taxon>Metamonada</taxon>
        <taxon>Carpediemonas-like organisms</taxon>
        <taxon>Kipferlia</taxon>
    </lineage>
</organism>
<feature type="compositionally biased region" description="Basic and acidic residues" evidence="1">
    <location>
        <begin position="492"/>
        <end position="502"/>
    </location>
</feature>
<sequence length="520" mass="57030">MLRLTTLDLSAPELALVPEGLTYADLYPVSASTSEGEGEPEERTFKCGGCKEDFTLEHLGVCWHCKAALCKACISGDKDLSKGATSACINVCPVCSPKTEGEAEGEGERETEREGAIILGASCCPVTMRRDMGIGSQNIEISGKSVKVRNEWVWTPAVGAEVDQLMLDMLKAVQEGDMPHALVLVERAIKALLLVMYTATPAFTAPWLRVLLRALLYRTAFQTETGLIENAEPILGELRAVGTARQLMFELPNRYASCFSPRPPAPTEPLAIPNTKGQGERPLGVDVSSLFLSRSLVPPYMQQDQMYSRDTIVGLHTRKEYPKCKGVYAGYQVYQASGSHPLFRLVESVHVFPTSKMARIFYAAESNGGVAFEPQKVATKPVLKEKGLKSMLSFGDEAAVLITGSVTGRLKGMTDEEYQKFKRHADRLLDCVFVTRVRNVVKRVTVNVGPGCKEDQVTAEWICDTCYAAAELLTQAVEGGLYVDAALEEEGEKERQMQERIAKMNKGKGKGKGKGSRRRR</sequence>
<comment type="caution">
    <text evidence="2">The sequence shown here is derived from an EMBL/GenBank/DDBJ whole genome shotgun (WGS) entry which is preliminary data.</text>
</comment>
<dbReference type="AlphaFoldDB" id="A0A9K3D0K3"/>
<gene>
    <name evidence="2" type="ORF">KIPB_006664</name>
</gene>
<dbReference type="Proteomes" id="UP000265618">
    <property type="component" value="Unassembled WGS sequence"/>
</dbReference>
<feature type="region of interest" description="Disordered" evidence="1">
    <location>
        <begin position="491"/>
        <end position="520"/>
    </location>
</feature>
<reference evidence="2 3" key="1">
    <citation type="journal article" date="2018" name="PLoS ONE">
        <title>The draft genome of Kipferlia bialata reveals reductive genome evolution in fornicate parasites.</title>
        <authorList>
            <person name="Tanifuji G."/>
            <person name="Takabayashi S."/>
            <person name="Kume K."/>
            <person name="Takagi M."/>
            <person name="Nakayama T."/>
            <person name="Kamikawa R."/>
            <person name="Inagaki Y."/>
            <person name="Hashimoto T."/>
        </authorList>
    </citation>
    <scope>NUCLEOTIDE SEQUENCE [LARGE SCALE GENOMIC DNA]</scope>
    <source>
        <strain evidence="2">NY0173</strain>
    </source>
</reference>